<keyword evidence="1" id="KW-1133">Transmembrane helix</keyword>
<feature type="transmembrane region" description="Helical" evidence="1">
    <location>
        <begin position="43"/>
        <end position="67"/>
    </location>
</feature>
<dbReference type="RefSeq" id="WP_189568924.1">
    <property type="nucleotide sequence ID" value="NZ_BMXI01000005.1"/>
</dbReference>
<evidence type="ECO:0000313" key="3">
    <source>
        <dbReference type="Proteomes" id="UP000644507"/>
    </source>
</evidence>
<keyword evidence="3" id="KW-1185">Reference proteome</keyword>
<reference evidence="2" key="2">
    <citation type="submission" date="2020-09" db="EMBL/GenBank/DDBJ databases">
        <authorList>
            <person name="Sun Q."/>
            <person name="Kim S."/>
        </authorList>
    </citation>
    <scope>NUCLEOTIDE SEQUENCE</scope>
    <source>
        <strain evidence="2">KCTC 12988</strain>
    </source>
</reference>
<keyword evidence="1" id="KW-0812">Transmembrane</keyword>
<feature type="transmembrane region" description="Helical" evidence="1">
    <location>
        <begin position="79"/>
        <end position="101"/>
    </location>
</feature>
<protein>
    <submittedName>
        <fullName evidence="2">Uncharacterized protein</fullName>
    </submittedName>
</protein>
<keyword evidence="1" id="KW-0472">Membrane</keyword>
<evidence type="ECO:0000256" key="1">
    <source>
        <dbReference type="SAM" id="Phobius"/>
    </source>
</evidence>
<name>A0A918TK72_9BACT</name>
<gene>
    <name evidence="2" type="ORF">GCM10007100_14200</name>
</gene>
<feature type="transmembrane region" description="Helical" evidence="1">
    <location>
        <begin position="6"/>
        <end position="22"/>
    </location>
</feature>
<dbReference type="AlphaFoldDB" id="A0A918TK72"/>
<accession>A0A918TK72</accession>
<reference evidence="2" key="1">
    <citation type="journal article" date="2014" name="Int. J. Syst. Evol. Microbiol.">
        <title>Complete genome sequence of Corynebacterium casei LMG S-19264T (=DSM 44701T), isolated from a smear-ripened cheese.</title>
        <authorList>
            <consortium name="US DOE Joint Genome Institute (JGI-PGF)"/>
            <person name="Walter F."/>
            <person name="Albersmeier A."/>
            <person name="Kalinowski J."/>
            <person name="Ruckert C."/>
        </authorList>
    </citation>
    <scope>NUCLEOTIDE SEQUENCE</scope>
    <source>
        <strain evidence="2">KCTC 12988</strain>
    </source>
</reference>
<comment type="caution">
    <text evidence="2">The sequence shown here is derived from an EMBL/GenBank/DDBJ whole genome shotgun (WGS) entry which is preliminary data.</text>
</comment>
<proteinExistence type="predicted"/>
<organism evidence="2 3">
    <name type="scientific">Roseibacillus persicicus</name>
    <dbReference type="NCBI Taxonomy" id="454148"/>
    <lineage>
        <taxon>Bacteria</taxon>
        <taxon>Pseudomonadati</taxon>
        <taxon>Verrucomicrobiota</taxon>
        <taxon>Verrucomicrobiia</taxon>
        <taxon>Verrucomicrobiales</taxon>
        <taxon>Verrucomicrobiaceae</taxon>
        <taxon>Roseibacillus</taxon>
    </lineage>
</organism>
<evidence type="ECO:0000313" key="2">
    <source>
        <dbReference type="EMBL" id="GHC49404.1"/>
    </source>
</evidence>
<dbReference type="Proteomes" id="UP000644507">
    <property type="component" value="Unassembled WGS sequence"/>
</dbReference>
<dbReference type="EMBL" id="BMXI01000005">
    <property type="protein sequence ID" value="GHC49404.1"/>
    <property type="molecule type" value="Genomic_DNA"/>
</dbReference>
<sequence length="119" mass="13284">MAIIGTAELLVITSILFLVGFFKTSSKAKSPDTEAFSRLRFHLTILLAVPAFFFVLITTMGFIRVISEGPEEIWNFLPALGAVVLSSLTFIVAPYLFGFLLKRTLFSRSAPQLERNEPR</sequence>